<evidence type="ECO:0000313" key="2">
    <source>
        <dbReference type="Proteomes" id="UP001168972"/>
    </source>
</evidence>
<evidence type="ECO:0000313" key="1">
    <source>
        <dbReference type="EMBL" id="KAK0175792.1"/>
    </source>
</evidence>
<protein>
    <submittedName>
        <fullName evidence="1">Uncharacterized protein</fullName>
    </submittedName>
</protein>
<name>A0AA39FTY5_MICHY</name>
<proteinExistence type="predicted"/>
<dbReference type="EMBL" id="JAQQBR010000005">
    <property type="protein sequence ID" value="KAK0175792.1"/>
    <property type="molecule type" value="Genomic_DNA"/>
</dbReference>
<organism evidence="1 2">
    <name type="scientific">Microctonus hyperodae</name>
    <name type="common">Parasitoid wasp</name>
    <dbReference type="NCBI Taxonomy" id="165561"/>
    <lineage>
        <taxon>Eukaryota</taxon>
        <taxon>Metazoa</taxon>
        <taxon>Ecdysozoa</taxon>
        <taxon>Arthropoda</taxon>
        <taxon>Hexapoda</taxon>
        <taxon>Insecta</taxon>
        <taxon>Pterygota</taxon>
        <taxon>Neoptera</taxon>
        <taxon>Endopterygota</taxon>
        <taxon>Hymenoptera</taxon>
        <taxon>Apocrita</taxon>
        <taxon>Ichneumonoidea</taxon>
        <taxon>Braconidae</taxon>
        <taxon>Euphorinae</taxon>
        <taxon>Microctonus</taxon>
    </lineage>
</organism>
<gene>
    <name evidence="1" type="ORF">PV327_009513</name>
</gene>
<keyword evidence="2" id="KW-1185">Reference proteome</keyword>
<reference evidence="1" key="2">
    <citation type="submission" date="2023-03" db="EMBL/GenBank/DDBJ databases">
        <authorList>
            <person name="Inwood S.N."/>
            <person name="Skelly J.G."/>
            <person name="Guhlin J."/>
            <person name="Harrop T.W.R."/>
            <person name="Goldson S.G."/>
            <person name="Dearden P.K."/>
        </authorList>
    </citation>
    <scope>NUCLEOTIDE SEQUENCE</scope>
    <source>
        <strain evidence="1">Lincoln</strain>
        <tissue evidence="1">Whole body</tissue>
    </source>
</reference>
<accession>A0AA39FTY5</accession>
<dbReference type="Proteomes" id="UP001168972">
    <property type="component" value="Unassembled WGS sequence"/>
</dbReference>
<reference evidence="1" key="1">
    <citation type="journal article" date="2023" name="bioRxiv">
        <title>Scaffold-level genome assemblies of two parasitoid biocontrol wasps reveal the parthenogenesis mechanism and an associated novel virus.</title>
        <authorList>
            <person name="Inwood S."/>
            <person name="Skelly J."/>
            <person name="Guhlin J."/>
            <person name="Harrop T."/>
            <person name="Goldson S."/>
            <person name="Dearden P."/>
        </authorList>
    </citation>
    <scope>NUCLEOTIDE SEQUENCE</scope>
    <source>
        <strain evidence="1">Lincoln</strain>
        <tissue evidence="1">Whole body</tissue>
    </source>
</reference>
<sequence>MVLISQSARESGAEKSFPLFPTAISSVYVYIETRLVLVWDAPWCRIESTGNSVELWDREYSGLWFYPGEKAIGDISLDTSERE</sequence>
<comment type="caution">
    <text evidence="1">The sequence shown here is derived from an EMBL/GenBank/DDBJ whole genome shotgun (WGS) entry which is preliminary data.</text>
</comment>
<dbReference type="AlphaFoldDB" id="A0AA39FTY5"/>